<feature type="domain" description="SRR1-like" evidence="3">
    <location>
        <begin position="160"/>
        <end position="316"/>
    </location>
</feature>
<feature type="compositionally biased region" description="Basic residues" evidence="2">
    <location>
        <begin position="70"/>
        <end position="79"/>
    </location>
</feature>
<dbReference type="Proteomes" id="UP001474421">
    <property type="component" value="Unassembled WGS sequence"/>
</dbReference>
<keyword evidence="5" id="KW-1185">Reference proteome</keyword>
<feature type="region of interest" description="Disordered" evidence="2">
    <location>
        <begin position="1"/>
        <end position="98"/>
    </location>
</feature>
<evidence type="ECO:0000313" key="4">
    <source>
        <dbReference type="EMBL" id="KAK9391813.1"/>
    </source>
</evidence>
<evidence type="ECO:0000256" key="2">
    <source>
        <dbReference type="SAM" id="MobiDB-lite"/>
    </source>
</evidence>
<dbReference type="PANTHER" id="PTHR28626:SF3">
    <property type="entry name" value="SRR1-LIKE PROTEIN"/>
    <property type="match status" value="1"/>
</dbReference>
<dbReference type="InterPro" id="IPR040044">
    <property type="entry name" value="SRR1L"/>
</dbReference>
<sequence>MRGSLPVLRGALGSRARRGQRLPPGSHVGGSASAAPRPADRVATGAVQGRSSHFRGGGMSGDGGRAGGGGRRRRRRRGRQGAAEDESPAAAAERQRRRLQEALSELKDSDFWDSSRRTILKSLGTPPTAEQDAFAALGELQEALPGKLALGGPGGRARGLRCVCYGLGNFCSCGKARLQLAFLLLLLEELKIPPEMCFVFDPIFSTLETEVLGGLGLTVLQWNEEGKRSIKGPTLFYMIHCGKALYNNLLWSNWSAEALSQMVVVGNSFRGFEERLLAKVFRENYSYIAKVLEASQEEALPPHPLHPDVFNDTSVHRFPLQKLRGLPQECWACQPEPFYPEEAQLEIIRNKPQ</sequence>
<dbReference type="AlphaFoldDB" id="A0AAW1APQ0"/>
<evidence type="ECO:0000259" key="3">
    <source>
        <dbReference type="Pfam" id="PF07985"/>
    </source>
</evidence>
<dbReference type="InterPro" id="IPR012942">
    <property type="entry name" value="SRR1-like"/>
</dbReference>
<keyword evidence="4" id="KW-0176">Collagen</keyword>
<dbReference type="Pfam" id="PF07985">
    <property type="entry name" value="SRR1"/>
    <property type="match status" value="1"/>
</dbReference>
<dbReference type="GO" id="GO:0005737">
    <property type="term" value="C:cytoplasm"/>
    <property type="evidence" value="ECO:0007669"/>
    <property type="project" value="TreeGrafter"/>
</dbReference>
<proteinExistence type="inferred from homology"/>
<dbReference type="PANTHER" id="PTHR28626">
    <property type="entry name" value="SRR1-LIKE PROTEIN"/>
    <property type="match status" value="1"/>
</dbReference>
<comment type="similarity">
    <text evidence="1">Belongs to the SRR1 family.</text>
</comment>
<dbReference type="GO" id="GO:0005634">
    <property type="term" value="C:nucleus"/>
    <property type="evidence" value="ECO:0007669"/>
    <property type="project" value="TreeGrafter"/>
</dbReference>
<feature type="compositionally biased region" description="Gly residues" evidence="2">
    <location>
        <begin position="55"/>
        <end position="69"/>
    </location>
</feature>
<organism evidence="4 5">
    <name type="scientific">Crotalus adamanteus</name>
    <name type="common">Eastern diamondback rattlesnake</name>
    <dbReference type="NCBI Taxonomy" id="8729"/>
    <lineage>
        <taxon>Eukaryota</taxon>
        <taxon>Metazoa</taxon>
        <taxon>Chordata</taxon>
        <taxon>Craniata</taxon>
        <taxon>Vertebrata</taxon>
        <taxon>Euteleostomi</taxon>
        <taxon>Lepidosauria</taxon>
        <taxon>Squamata</taxon>
        <taxon>Bifurcata</taxon>
        <taxon>Unidentata</taxon>
        <taxon>Episquamata</taxon>
        <taxon>Toxicofera</taxon>
        <taxon>Serpentes</taxon>
        <taxon>Colubroidea</taxon>
        <taxon>Viperidae</taxon>
        <taxon>Crotalinae</taxon>
        <taxon>Crotalus</taxon>
    </lineage>
</organism>
<evidence type="ECO:0000256" key="1">
    <source>
        <dbReference type="ARBA" id="ARBA00009856"/>
    </source>
</evidence>
<name>A0AAW1APQ0_CROAD</name>
<dbReference type="EMBL" id="JAOTOJ010000018">
    <property type="protein sequence ID" value="KAK9391813.1"/>
    <property type="molecule type" value="Genomic_DNA"/>
</dbReference>
<dbReference type="GO" id="GO:0005581">
    <property type="term" value="C:collagen trimer"/>
    <property type="evidence" value="ECO:0007669"/>
    <property type="project" value="UniProtKB-KW"/>
</dbReference>
<protein>
    <submittedName>
        <fullName evidence="4">Collagen triple helix repeat-containing protein 1</fullName>
    </submittedName>
</protein>
<gene>
    <name evidence="4" type="ORF">NXF25_018202</name>
</gene>
<accession>A0AAW1APQ0</accession>
<evidence type="ECO:0000313" key="5">
    <source>
        <dbReference type="Proteomes" id="UP001474421"/>
    </source>
</evidence>
<comment type="caution">
    <text evidence="4">The sequence shown here is derived from an EMBL/GenBank/DDBJ whole genome shotgun (WGS) entry which is preliminary data.</text>
</comment>
<reference evidence="4 5" key="1">
    <citation type="journal article" date="2024" name="Proc. Natl. Acad. Sci. U.S.A.">
        <title>The genetic regulatory architecture and epigenomic basis for age-related changes in rattlesnake venom.</title>
        <authorList>
            <person name="Hogan M.P."/>
            <person name="Holding M.L."/>
            <person name="Nystrom G.S."/>
            <person name="Colston T.J."/>
            <person name="Bartlett D.A."/>
            <person name="Mason A.J."/>
            <person name="Ellsworth S.A."/>
            <person name="Rautsaw R.M."/>
            <person name="Lawrence K.C."/>
            <person name="Strickland J.L."/>
            <person name="He B."/>
            <person name="Fraser P."/>
            <person name="Margres M.J."/>
            <person name="Gilbert D.M."/>
            <person name="Gibbs H.L."/>
            <person name="Parkinson C.L."/>
            <person name="Rokyta D.R."/>
        </authorList>
    </citation>
    <scope>NUCLEOTIDE SEQUENCE [LARGE SCALE GENOMIC DNA]</scope>
    <source>
        <strain evidence="4">DRR0105</strain>
    </source>
</reference>